<accession>A0A9W8EA62</accession>
<organism evidence="6 7">
    <name type="scientific">Dispira parvispora</name>
    <dbReference type="NCBI Taxonomy" id="1520584"/>
    <lineage>
        <taxon>Eukaryota</taxon>
        <taxon>Fungi</taxon>
        <taxon>Fungi incertae sedis</taxon>
        <taxon>Zoopagomycota</taxon>
        <taxon>Kickxellomycotina</taxon>
        <taxon>Dimargaritomycetes</taxon>
        <taxon>Dimargaritales</taxon>
        <taxon>Dimargaritaceae</taxon>
        <taxon>Dispira</taxon>
    </lineage>
</organism>
<evidence type="ECO:0000256" key="4">
    <source>
        <dbReference type="SAM" id="MobiDB-lite"/>
    </source>
</evidence>
<evidence type="ECO:0000256" key="2">
    <source>
        <dbReference type="ARBA" id="ARBA00022857"/>
    </source>
</evidence>
<feature type="compositionally biased region" description="Polar residues" evidence="4">
    <location>
        <begin position="531"/>
        <end position="546"/>
    </location>
</feature>
<dbReference type="Pfam" id="PF00248">
    <property type="entry name" value="Aldo_ket_red"/>
    <property type="match status" value="1"/>
</dbReference>
<dbReference type="PANTHER" id="PTHR43827">
    <property type="entry name" value="2,5-DIKETO-D-GLUCONIC ACID REDUCTASE"/>
    <property type="match status" value="1"/>
</dbReference>
<feature type="region of interest" description="Disordered" evidence="4">
    <location>
        <begin position="449"/>
        <end position="469"/>
    </location>
</feature>
<dbReference type="CDD" id="cd19071">
    <property type="entry name" value="AKR_AKR1-5-like"/>
    <property type="match status" value="1"/>
</dbReference>
<dbReference type="InterPro" id="IPR020471">
    <property type="entry name" value="AKR"/>
</dbReference>
<evidence type="ECO:0000313" key="6">
    <source>
        <dbReference type="EMBL" id="KAJ1969734.1"/>
    </source>
</evidence>
<feature type="compositionally biased region" description="Polar residues" evidence="4">
    <location>
        <begin position="450"/>
        <end position="461"/>
    </location>
</feature>
<evidence type="ECO:0000256" key="3">
    <source>
        <dbReference type="ARBA" id="ARBA00023002"/>
    </source>
</evidence>
<dbReference type="OrthoDB" id="5945798at2759"/>
<sequence length="592" mass="66069">MLTRAFQLFNGYWIPAVGLGTWHIPRQELSDVVQMALGRGYKYFDTATIYPTIDVLGDTLYRYDLNREVLFLSCKLWPSQYQPSQVQPAVEQILKELQTDYLDAVLLHFPFALRPSSPEVDPHPPLAEGNHTWSIDRSFDIGTTWHVLEDLVRQGMIRSLGTSNFSVQELEELLDKVNTVPPAILQTELHPYHPNWELVEFCQKHGIHVTAGSPLGGTAGKALRQDPLIVELAQKYRRQPTQILLSWAVQRGTSVFARSTDPARIASNKELVSLSEADMGLINAIKTRKIFLNQVLHTDLLRYTFDRCLLYTTIDVLLAAYLPFNSGKTTRSPYLTAMSSQSTTTFAKPELNSTSTQADISSSQTTPRVIPHGATSTLALINNSAGTGEQFGRAIPELQFGDDFYDMVMQKFTGQHLDPLDKLDRARESNDVENSPPIKSEALFPLVPCSGTTTEDQTPSRADTLVPEKANYTYEQGVQDRPSIRVSTKRRFKSVSDYVPTPYTKTKLPTFGKSRGDEASGLKDGSLELNPKTSVPANPTQPSSFKAPTWLRRNRNSEEGSRSVASLVATSIRRRARSHSRVETTGEYAIGS</sequence>
<feature type="region of interest" description="Disordered" evidence="4">
    <location>
        <begin position="506"/>
        <end position="592"/>
    </location>
</feature>
<evidence type="ECO:0000313" key="7">
    <source>
        <dbReference type="Proteomes" id="UP001150925"/>
    </source>
</evidence>
<dbReference type="GO" id="GO:0016616">
    <property type="term" value="F:oxidoreductase activity, acting on the CH-OH group of donors, NAD or NADP as acceptor"/>
    <property type="evidence" value="ECO:0007669"/>
    <property type="project" value="UniProtKB-ARBA"/>
</dbReference>
<dbReference type="Gene3D" id="3.20.20.100">
    <property type="entry name" value="NADP-dependent oxidoreductase domain"/>
    <property type="match status" value="1"/>
</dbReference>
<comment type="caution">
    <text evidence="6">The sequence shown here is derived from an EMBL/GenBank/DDBJ whole genome shotgun (WGS) entry which is preliminary data.</text>
</comment>
<reference evidence="6" key="1">
    <citation type="submission" date="2022-07" db="EMBL/GenBank/DDBJ databases">
        <title>Phylogenomic reconstructions and comparative analyses of Kickxellomycotina fungi.</title>
        <authorList>
            <person name="Reynolds N.K."/>
            <person name="Stajich J.E."/>
            <person name="Barry K."/>
            <person name="Grigoriev I.V."/>
            <person name="Crous P."/>
            <person name="Smith M.E."/>
        </authorList>
    </citation>
    <scope>NUCLEOTIDE SEQUENCE</scope>
    <source>
        <strain evidence="6">RSA 1196</strain>
    </source>
</reference>
<comment type="similarity">
    <text evidence="1">Belongs to the aldo/keto reductase family.</text>
</comment>
<protein>
    <recommendedName>
        <fullName evidence="5">NADP-dependent oxidoreductase domain-containing protein</fullName>
    </recommendedName>
</protein>
<keyword evidence="7" id="KW-1185">Reference proteome</keyword>
<evidence type="ECO:0000256" key="1">
    <source>
        <dbReference type="ARBA" id="ARBA00007905"/>
    </source>
</evidence>
<feature type="region of interest" description="Disordered" evidence="4">
    <location>
        <begin position="346"/>
        <end position="367"/>
    </location>
</feature>
<dbReference type="PRINTS" id="PR00069">
    <property type="entry name" value="ALDKETRDTASE"/>
</dbReference>
<proteinExistence type="inferred from homology"/>
<dbReference type="SUPFAM" id="SSF51430">
    <property type="entry name" value="NAD(P)-linked oxidoreductase"/>
    <property type="match status" value="1"/>
</dbReference>
<keyword evidence="2" id="KW-0521">NADP</keyword>
<dbReference type="EMBL" id="JANBPY010000028">
    <property type="protein sequence ID" value="KAJ1969734.1"/>
    <property type="molecule type" value="Genomic_DNA"/>
</dbReference>
<dbReference type="InterPro" id="IPR023210">
    <property type="entry name" value="NADP_OxRdtase_dom"/>
</dbReference>
<dbReference type="AlphaFoldDB" id="A0A9W8EA62"/>
<name>A0A9W8EA62_9FUNG</name>
<evidence type="ECO:0000259" key="5">
    <source>
        <dbReference type="Pfam" id="PF00248"/>
    </source>
</evidence>
<gene>
    <name evidence="6" type="ORF">IWQ62_000436</name>
</gene>
<dbReference type="Proteomes" id="UP001150925">
    <property type="component" value="Unassembled WGS sequence"/>
</dbReference>
<dbReference type="InterPro" id="IPR036812">
    <property type="entry name" value="NAD(P)_OxRdtase_dom_sf"/>
</dbReference>
<keyword evidence="3" id="KW-0560">Oxidoreductase</keyword>
<feature type="domain" description="NADP-dependent oxidoreductase" evidence="5">
    <location>
        <begin position="17"/>
        <end position="285"/>
    </location>
</feature>
<dbReference type="PANTHER" id="PTHR43827:SF3">
    <property type="entry name" value="NADP-DEPENDENT OXIDOREDUCTASE DOMAIN-CONTAINING PROTEIN"/>
    <property type="match status" value="1"/>
</dbReference>